<dbReference type="PANTHER" id="PTHR37938">
    <property type="entry name" value="BLL0215 PROTEIN"/>
    <property type="match status" value="1"/>
</dbReference>
<feature type="domain" description="YdbS-like PH" evidence="2">
    <location>
        <begin position="60"/>
        <end position="134"/>
    </location>
</feature>
<reference evidence="3 4" key="1">
    <citation type="submission" date="2011-09" db="EMBL/GenBank/DDBJ databases">
        <title>Complete sequence of chromosome of Thioflavicoccus mobilis 8321.</title>
        <authorList>
            <consortium name="US DOE Joint Genome Institute"/>
            <person name="Lucas S."/>
            <person name="Han J."/>
            <person name="Lapidus A."/>
            <person name="Cheng J.-F."/>
            <person name="Goodwin L."/>
            <person name="Pitluck S."/>
            <person name="Peters L."/>
            <person name="Ovchinnikova G."/>
            <person name="Lu M."/>
            <person name="Detter J.C."/>
            <person name="Han C."/>
            <person name="Tapia R."/>
            <person name="Land M."/>
            <person name="Hauser L."/>
            <person name="Kyrpides N."/>
            <person name="Ivanova N."/>
            <person name="Pagani I."/>
            <person name="Vogl K."/>
            <person name="Liu Z."/>
            <person name="Imhoff J."/>
            <person name="Thiel V."/>
            <person name="Frigaard N.-U."/>
            <person name="Bryant D."/>
            <person name="Woyke T."/>
        </authorList>
    </citation>
    <scope>NUCLEOTIDE SEQUENCE [LARGE SCALE GENOMIC DNA]</scope>
    <source>
        <strain evidence="3 4">8321</strain>
    </source>
</reference>
<dbReference type="Pfam" id="PF03703">
    <property type="entry name" value="bPH_2"/>
    <property type="match status" value="1"/>
</dbReference>
<keyword evidence="1" id="KW-0472">Membrane</keyword>
<feature type="transmembrane region" description="Helical" evidence="1">
    <location>
        <begin position="15"/>
        <end position="35"/>
    </location>
</feature>
<evidence type="ECO:0000313" key="3">
    <source>
        <dbReference type="EMBL" id="AGA91296.1"/>
    </source>
</evidence>
<evidence type="ECO:0000313" key="4">
    <source>
        <dbReference type="Proteomes" id="UP000010816"/>
    </source>
</evidence>
<dbReference type="OrthoDB" id="3378680at2"/>
<dbReference type="InterPro" id="IPR005182">
    <property type="entry name" value="YdbS-like_PH"/>
</dbReference>
<dbReference type="KEGG" id="tmb:Thimo_2572"/>
<dbReference type="Proteomes" id="UP000010816">
    <property type="component" value="Chromosome"/>
</dbReference>
<evidence type="ECO:0000259" key="2">
    <source>
        <dbReference type="Pfam" id="PF03703"/>
    </source>
</evidence>
<name>L0GZA6_9GAMM</name>
<dbReference type="STRING" id="765912.Thimo_2572"/>
<feature type="transmembrane region" description="Helical" evidence="1">
    <location>
        <begin position="42"/>
        <end position="61"/>
    </location>
</feature>
<dbReference type="RefSeq" id="WP_015281429.1">
    <property type="nucleotide sequence ID" value="NC_019940.1"/>
</dbReference>
<dbReference type="EMBL" id="CP003051">
    <property type="protein sequence ID" value="AGA91296.1"/>
    <property type="molecule type" value="Genomic_DNA"/>
</dbReference>
<keyword evidence="1" id="KW-1133">Transmembrane helix</keyword>
<organism evidence="3 4">
    <name type="scientific">Thioflavicoccus mobilis 8321</name>
    <dbReference type="NCBI Taxonomy" id="765912"/>
    <lineage>
        <taxon>Bacteria</taxon>
        <taxon>Pseudomonadati</taxon>
        <taxon>Pseudomonadota</taxon>
        <taxon>Gammaproteobacteria</taxon>
        <taxon>Chromatiales</taxon>
        <taxon>Chromatiaceae</taxon>
        <taxon>Thioflavicoccus</taxon>
    </lineage>
</organism>
<sequence length="145" mass="15989">MDKYTESTLLSEEQIVYSAKLHWFIFVVPVSLIIVGTSDKALTILIFVGAIWAALRMISYLTTEFAVTNEKVVIKAGFIKRKIIEVVNTQIEGVRVSQGYIGRLLDFGTVSIGGTGGIAQSFSNIANPLKLREQVLDQVKKAQNP</sequence>
<dbReference type="HOGENOM" id="CLU_111557_1_0_6"/>
<accession>L0GZA6</accession>
<keyword evidence="1" id="KW-0812">Transmembrane</keyword>
<dbReference type="eggNOG" id="COG3428">
    <property type="taxonomic scope" value="Bacteria"/>
</dbReference>
<keyword evidence="4" id="KW-1185">Reference proteome</keyword>
<dbReference type="PANTHER" id="PTHR37938:SF1">
    <property type="entry name" value="BLL0215 PROTEIN"/>
    <property type="match status" value="1"/>
</dbReference>
<gene>
    <name evidence="3" type="ORF">Thimo_2572</name>
</gene>
<proteinExistence type="predicted"/>
<dbReference type="AlphaFoldDB" id="L0GZA6"/>
<evidence type="ECO:0000256" key="1">
    <source>
        <dbReference type="SAM" id="Phobius"/>
    </source>
</evidence>
<protein>
    <submittedName>
        <fullName evidence="3">Putative membrane protein</fullName>
    </submittedName>
</protein>